<feature type="region of interest" description="Disordered" evidence="8">
    <location>
        <begin position="328"/>
        <end position="349"/>
    </location>
</feature>
<organism evidence="10 11">
    <name type="scientific">Gibberella moniliformis (strain M3125 / FGSC 7600)</name>
    <name type="common">Maize ear and stalk rot fungus</name>
    <name type="synonym">Fusarium verticillioides</name>
    <dbReference type="NCBI Taxonomy" id="334819"/>
    <lineage>
        <taxon>Eukaryota</taxon>
        <taxon>Fungi</taxon>
        <taxon>Dikarya</taxon>
        <taxon>Ascomycota</taxon>
        <taxon>Pezizomycotina</taxon>
        <taxon>Sordariomycetes</taxon>
        <taxon>Hypocreomycetidae</taxon>
        <taxon>Hypocreales</taxon>
        <taxon>Nectriaceae</taxon>
        <taxon>Fusarium</taxon>
        <taxon>Fusarium fujikuroi species complex</taxon>
    </lineage>
</organism>
<dbReference type="KEGG" id="fvr:FVEG_09821"/>
<comment type="catalytic activity">
    <reaction evidence="1">
        <text>Catalyzes the rearrangement of -S-S- bonds in proteins.</text>
        <dbReference type="EC" id="5.3.4.1"/>
    </reaction>
</comment>
<dbReference type="EC" id="5.3.4.1" evidence="4"/>
<dbReference type="Gene3D" id="3.40.30.10">
    <property type="entry name" value="Glutaredoxin"/>
    <property type="match status" value="2"/>
</dbReference>
<dbReference type="GO" id="GO:0006457">
    <property type="term" value="P:protein folding"/>
    <property type="evidence" value="ECO:0007669"/>
    <property type="project" value="TreeGrafter"/>
</dbReference>
<evidence type="ECO:0000256" key="6">
    <source>
        <dbReference type="ARBA" id="ARBA00023235"/>
    </source>
</evidence>
<evidence type="ECO:0000256" key="9">
    <source>
        <dbReference type="SAM" id="SignalP"/>
    </source>
</evidence>
<dbReference type="PANTHER" id="PTHR18929:SF132">
    <property type="entry name" value="PROTEIN DISULFIDE-ISOMERASE A3"/>
    <property type="match status" value="1"/>
</dbReference>
<dbReference type="Proteomes" id="UP000009096">
    <property type="component" value="Chromosome 1"/>
</dbReference>
<evidence type="ECO:0000256" key="2">
    <source>
        <dbReference type="ARBA" id="ARBA00004319"/>
    </source>
</evidence>
<dbReference type="GO" id="GO:0005788">
    <property type="term" value="C:endoplasmic reticulum lumen"/>
    <property type="evidence" value="ECO:0007669"/>
    <property type="project" value="UniProtKB-SubCell"/>
</dbReference>
<dbReference type="VEuPathDB" id="FungiDB:FVEG_09821"/>
<dbReference type="STRING" id="334819.W7MIE8"/>
<evidence type="ECO:0000256" key="4">
    <source>
        <dbReference type="ARBA" id="ARBA00012723"/>
    </source>
</evidence>
<dbReference type="OrthoDB" id="427280at2759"/>
<sequence length="349" mass="38905">MFVPHALLLLTYSTFVRTHSVSNLGEDNFFNLVRTDNIALVLFVAPSCVKCDEITTQLEQASDLSSMISFTNLPLEQISVASPPECDHLIDLFYPLARRFSSVLAFVAVDSNRYHQQAAILNLADRTKLGFVIENVTSTERTALNARSVNVETITGFVQDFVAGKLKPEVRSQLIPAKQQGLCVELVGHTFRETAFNGTRDSASHSMEIDSDQHARSHDVLEELAVHYRDIGLSDNISIAKIDVSSNDVPELITSYPTLKLYPACRHPPVTFQGNYHEPIPLVTLVSFTQDHGKNQQEVRPLQHSDSSTMSEAMTLLEARQAVLASKSSNKANLGQQHTKNYNRDTFRF</sequence>
<dbReference type="AlphaFoldDB" id="W7MIE8"/>
<dbReference type="SUPFAM" id="SSF52833">
    <property type="entry name" value="Thioredoxin-like"/>
    <property type="match status" value="3"/>
</dbReference>
<evidence type="ECO:0000256" key="5">
    <source>
        <dbReference type="ARBA" id="ARBA00022824"/>
    </source>
</evidence>
<gene>
    <name evidence="10" type="ORF">FVEG_09821</name>
</gene>
<feature type="compositionally biased region" description="Polar residues" evidence="8">
    <location>
        <begin position="328"/>
        <end position="340"/>
    </location>
</feature>
<dbReference type="GO" id="GO:0034976">
    <property type="term" value="P:response to endoplasmic reticulum stress"/>
    <property type="evidence" value="ECO:0007669"/>
    <property type="project" value="TreeGrafter"/>
</dbReference>
<evidence type="ECO:0000256" key="3">
    <source>
        <dbReference type="ARBA" id="ARBA00006347"/>
    </source>
</evidence>
<evidence type="ECO:0000256" key="1">
    <source>
        <dbReference type="ARBA" id="ARBA00001182"/>
    </source>
</evidence>
<evidence type="ECO:0000256" key="7">
    <source>
        <dbReference type="ARBA" id="ARBA00023284"/>
    </source>
</evidence>
<feature type="chain" id="PRO_5004896408" description="protein disulfide-isomerase" evidence="9">
    <location>
        <begin position="19"/>
        <end position="349"/>
    </location>
</feature>
<dbReference type="PANTHER" id="PTHR18929">
    <property type="entry name" value="PROTEIN DISULFIDE ISOMERASE"/>
    <property type="match status" value="1"/>
</dbReference>
<comment type="subcellular location">
    <subcellularLocation>
        <location evidence="2">Endoplasmic reticulum lumen</location>
    </subcellularLocation>
</comment>
<comment type="similarity">
    <text evidence="3">Belongs to the protein disulfide isomerase family.</text>
</comment>
<evidence type="ECO:0000313" key="10">
    <source>
        <dbReference type="EMBL" id="EWG50676.1"/>
    </source>
</evidence>
<dbReference type="EMBL" id="DS022254">
    <property type="protein sequence ID" value="EWG50676.1"/>
    <property type="molecule type" value="Genomic_DNA"/>
</dbReference>
<name>W7MIE8_GIBM7</name>
<keyword evidence="7" id="KW-0676">Redox-active center</keyword>
<accession>W7MIE8</accession>
<dbReference type="EMBL" id="CM000578">
    <property type="protein sequence ID" value="EWG50676.1"/>
    <property type="molecule type" value="Genomic_DNA"/>
</dbReference>
<keyword evidence="5" id="KW-0256">Endoplasmic reticulum</keyword>
<dbReference type="GeneID" id="30067455"/>
<dbReference type="RefSeq" id="XP_018756867.1">
    <property type="nucleotide sequence ID" value="XM_018898898.1"/>
</dbReference>
<keyword evidence="6" id="KW-0413">Isomerase</keyword>
<keyword evidence="11" id="KW-1185">Reference proteome</keyword>
<dbReference type="GO" id="GO:0003756">
    <property type="term" value="F:protein disulfide isomerase activity"/>
    <property type="evidence" value="ECO:0007669"/>
    <property type="project" value="UniProtKB-EC"/>
</dbReference>
<feature type="signal peptide" evidence="9">
    <location>
        <begin position="1"/>
        <end position="18"/>
    </location>
</feature>
<evidence type="ECO:0000313" key="11">
    <source>
        <dbReference type="Proteomes" id="UP000009096"/>
    </source>
</evidence>
<protein>
    <recommendedName>
        <fullName evidence="4">protein disulfide-isomerase</fullName>
        <ecNumber evidence="4">5.3.4.1</ecNumber>
    </recommendedName>
</protein>
<proteinExistence type="inferred from homology"/>
<keyword evidence="9" id="KW-0732">Signal</keyword>
<evidence type="ECO:0000256" key="8">
    <source>
        <dbReference type="SAM" id="MobiDB-lite"/>
    </source>
</evidence>
<dbReference type="InterPro" id="IPR036249">
    <property type="entry name" value="Thioredoxin-like_sf"/>
</dbReference>
<reference evidence="10 11" key="1">
    <citation type="journal article" date="2010" name="Nature">
        <title>Comparative genomics reveals mobile pathogenicity chromosomes in Fusarium.</title>
        <authorList>
            <person name="Ma L.J."/>
            <person name="van der Does H.C."/>
            <person name="Borkovich K.A."/>
            <person name="Coleman J.J."/>
            <person name="Daboussi M.J."/>
            <person name="Di Pietro A."/>
            <person name="Dufresne M."/>
            <person name="Freitag M."/>
            <person name="Grabherr M."/>
            <person name="Henrissat B."/>
            <person name="Houterman P.M."/>
            <person name="Kang S."/>
            <person name="Shim W.B."/>
            <person name="Woloshuk C."/>
            <person name="Xie X."/>
            <person name="Xu J.R."/>
            <person name="Antoniw J."/>
            <person name="Baker S.E."/>
            <person name="Bluhm B.H."/>
            <person name="Breakspear A."/>
            <person name="Brown D.W."/>
            <person name="Butchko R.A."/>
            <person name="Chapman S."/>
            <person name="Coulson R."/>
            <person name="Coutinho P.M."/>
            <person name="Danchin E.G."/>
            <person name="Diener A."/>
            <person name="Gale L.R."/>
            <person name="Gardiner D.M."/>
            <person name="Goff S."/>
            <person name="Hammond-Kosack K.E."/>
            <person name="Hilburn K."/>
            <person name="Hua-Van A."/>
            <person name="Jonkers W."/>
            <person name="Kazan K."/>
            <person name="Kodira C.D."/>
            <person name="Koehrsen M."/>
            <person name="Kumar L."/>
            <person name="Lee Y.H."/>
            <person name="Li L."/>
            <person name="Manners J.M."/>
            <person name="Miranda-Saavedra D."/>
            <person name="Mukherjee M."/>
            <person name="Park G."/>
            <person name="Park J."/>
            <person name="Park S.Y."/>
            <person name="Proctor R.H."/>
            <person name="Regev A."/>
            <person name="Ruiz-Roldan M.C."/>
            <person name="Sain D."/>
            <person name="Sakthikumar S."/>
            <person name="Sykes S."/>
            <person name="Schwartz D.C."/>
            <person name="Turgeon B.G."/>
            <person name="Wapinski I."/>
            <person name="Yoder O."/>
            <person name="Young S."/>
            <person name="Zeng Q."/>
            <person name="Zhou S."/>
            <person name="Galagan J."/>
            <person name="Cuomo C.A."/>
            <person name="Kistler H.C."/>
            <person name="Rep M."/>
        </authorList>
    </citation>
    <scope>NUCLEOTIDE SEQUENCE [LARGE SCALE GENOMIC DNA]</scope>
    <source>
        <strain evidence="11">M3125 / FGSC 7600</strain>
    </source>
</reference>